<gene>
    <name evidence="2" type="ORF">CAPTEDRAFT_190642</name>
</gene>
<reference evidence="3" key="3">
    <citation type="submission" date="2015-06" db="UniProtKB">
        <authorList>
            <consortium name="EnsemblMetazoa"/>
        </authorList>
    </citation>
    <scope>IDENTIFICATION</scope>
</reference>
<keyword evidence="4" id="KW-1185">Reference proteome</keyword>
<reference evidence="2 4" key="2">
    <citation type="journal article" date="2013" name="Nature">
        <title>Insights into bilaterian evolution from three spiralian genomes.</title>
        <authorList>
            <person name="Simakov O."/>
            <person name="Marletaz F."/>
            <person name="Cho S.J."/>
            <person name="Edsinger-Gonzales E."/>
            <person name="Havlak P."/>
            <person name="Hellsten U."/>
            <person name="Kuo D.H."/>
            <person name="Larsson T."/>
            <person name="Lv J."/>
            <person name="Arendt D."/>
            <person name="Savage R."/>
            <person name="Osoegawa K."/>
            <person name="de Jong P."/>
            <person name="Grimwood J."/>
            <person name="Chapman J.A."/>
            <person name="Shapiro H."/>
            <person name="Aerts A."/>
            <person name="Otillar R.P."/>
            <person name="Terry A.Y."/>
            <person name="Boore J.L."/>
            <person name="Grigoriev I.V."/>
            <person name="Lindberg D.R."/>
            <person name="Seaver E.C."/>
            <person name="Weisblat D.A."/>
            <person name="Putnam N.H."/>
            <person name="Rokhsar D.S."/>
        </authorList>
    </citation>
    <scope>NUCLEOTIDE SEQUENCE</scope>
    <source>
        <strain evidence="2 4">I ESC-2004</strain>
    </source>
</reference>
<sequence>MTTFVKYRSKQVTSLLSLFLMKAAQWFEQTFLVFSLGERGETGAFWVDLSNVDDRSAFKFSNGGIPEDYFWAEDKPSPHDDPTFVVVNVSDHGNWDNVDGKEKHSFICEHQRFGVERSKPHVMSFRADISAAPKEEGEASSYLKILQIRIVNRLESGAI</sequence>
<dbReference type="EMBL" id="KB310728">
    <property type="protein sequence ID" value="ELT90898.1"/>
    <property type="molecule type" value="Genomic_DNA"/>
</dbReference>
<dbReference type="InterPro" id="IPR016187">
    <property type="entry name" value="CTDL_fold"/>
</dbReference>
<proteinExistence type="predicted"/>
<dbReference type="Proteomes" id="UP000014760">
    <property type="component" value="Unassembled WGS sequence"/>
</dbReference>
<dbReference type="EnsemblMetazoa" id="CapteT190642">
    <property type="protein sequence ID" value="CapteP190642"/>
    <property type="gene ID" value="CapteG190642"/>
</dbReference>
<evidence type="ECO:0000313" key="3">
    <source>
        <dbReference type="EnsemblMetazoa" id="CapteP190642"/>
    </source>
</evidence>
<name>R7TAZ3_CAPTE</name>
<organism evidence="2">
    <name type="scientific">Capitella teleta</name>
    <name type="common">Polychaete worm</name>
    <dbReference type="NCBI Taxonomy" id="283909"/>
    <lineage>
        <taxon>Eukaryota</taxon>
        <taxon>Metazoa</taxon>
        <taxon>Spiralia</taxon>
        <taxon>Lophotrochozoa</taxon>
        <taxon>Annelida</taxon>
        <taxon>Polychaeta</taxon>
        <taxon>Sedentaria</taxon>
        <taxon>Scolecida</taxon>
        <taxon>Capitellidae</taxon>
        <taxon>Capitella</taxon>
    </lineage>
</organism>
<evidence type="ECO:0000313" key="2">
    <source>
        <dbReference type="EMBL" id="ELT90898.1"/>
    </source>
</evidence>
<feature type="domain" description="C-type lectin" evidence="1">
    <location>
        <begin position="18"/>
        <end position="109"/>
    </location>
</feature>
<evidence type="ECO:0000313" key="4">
    <source>
        <dbReference type="Proteomes" id="UP000014760"/>
    </source>
</evidence>
<accession>R7TAZ3</accession>
<protein>
    <recommendedName>
        <fullName evidence="1">C-type lectin domain-containing protein</fullName>
    </recommendedName>
</protein>
<dbReference type="PROSITE" id="PS50041">
    <property type="entry name" value="C_TYPE_LECTIN_2"/>
    <property type="match status" value="1"/>
</dbReference>
<dbReference type="AlphaFoldDB" id="R7TAZ3"/>
<dbReference type="CDD" id="cd00037">
    <property type="entry name" value="CLECT"/>
    <property type="match status" value="1"/>
</dbReference>
<dbReference type="Gene3D" id="3.10.100.10">
    <property type="entry name" value="Mannose-Binding Protein A, subunit A"/>
    <property type="match status" value="1"/>
</dbReference>
<dbReference type="InterPro" id="IPR016186">
    <property type="entry name" value="C-type_lectin-like/link_sf"/>
</dbReference>
<dbReference type="SUPFAM" id="SSF56436">
    <property type="entry name" value="C-type lectin-like"/>
    <property type="match status" value="1"/>
</dbReference>
<dbReference type="HOGENOM" id="CLU_1662482_0_0_1"/>
<dbReference type="InterPro" id="IPR001304">
    <property type="entry name" value="C-type_lectin-like"/>
</dbReference>
<evidence type="ECO:0000259" key="1">
    <source>
        <dbReference type="PROSITE" id="PS50041"/>
    </source>
</evidence>
<dbReference type="EMBL" id="AMQN01031552">
    <property type="status" value="NOT_ANNOTATED_CDS"/>
    <property type="molecule type" value="Genomic_DNA"/>
</dbReference>
<reference evidence="4" key="1">
    <citation type="submission" date="2012-12" db="EMBL/GenBank/DDBJ databases">
        <authorList>
            <person name="Hellsten U."/>
            <person name="Grimwood J."/>
            <person name="Chapman J.A."/>
            <person name="Shapiro H."/>
            <person name="Aerts A."/>
            <person name="Otillar R.P."/>
            <person name="Terry A.Y."/>
            <person name="Boore J.L."/>
            <person name="Simakov O."/>
            <person name="Marletaz F."/>
            <person name="Cho S.-J."/>
            <person name="Edsinger-Gonzales E."/>
            <person name="Havlak P."/>
            <person name="Kuo D.-H."/>
            <person name="Larsson T."/>
            <person name="Lv J."/>
            <person name="Arendt D."/>
            <person name="Savage R."/>
            <person name="Osoegawa K."/>
            <person name="de Jong P."/>
            <person name="Lindberg D.R."/>
            <person name="Seaver E.C."/>
            <person name="Weisblat D.A."/>
            <person name="Putnam N.H."/>
            <person name="Grigoriev I.V."/>
            <person name="Rokhsar D.S."/>
        </authorList>
    </citation>
    <scope>NUCLEOTIDE SEQUENCE</scope>
    <source>
        <strain evidence="4">I ESC-2004</strain>
    </source>
</reference>